<dbReference type="InterPro" id="IPR052346">
    <property type="entry name" value="O-mannosyl-transferase_TMTC"/>
</dbReference>
<dbReference type="RefSeq" id="WP_141196435.1">
    <property type="nucleotide sequence ID" value="NZ_CP041186.1"/>
</dbReference>
<dbReference type="InterPro" id="IPR019734">
    <property type="entry name" value="TPR_rpt"/>
</dbReference>
<feature type="transmembrane region" description="Helical" evidence="4">
    <location>
        <begin position="375"/>
        <end position="397"/>
    </location>
</feature>
<name>A0A4Y6PNP0_PERCE</name>
<dbReference type="EMBL" id="CP041186">
    <property type="protein sequence ID" value="QDG49938.1"/>
    <property type="molecule type" value="Genomic_DNA"/>
</dbReference>
<gene>
    <name evidence="5" type="ORF">FIV42_04045</name>
</gene>
<feature type="transmembrane region" description="Helical" evidence="4">
    <location>
        <begin position="321"/>
        <end position="338"/>
    </location>
</feature>
<keyword evidence="4" id="KW-0812">Transmembrane</keyword>
<proteinExistence type="predicted"/>
<evidence type="ECO:0000256" key="1">
    <source>
        <dbReference type="ARBA" id="ARBA00022737"/>
    </source>
</evidence>
<dbReference type="Proteomes" id="UP000315995">
    <property type="component" value="Chromosome"/>
</dbReference>
<keyword evidence="1" id="KW-0677">Repeat</keyword>
<sequence>MALTILVMSPALGGEWLGDDPFLITETACNRGLEAIPSIVKQQAQRCNYRPLRHISYAIDYAVWGLRPFGYHLSNLLLHLGAVAATYLIYLRLGLVPLFAAIGAAVVAIHPVQVDAVGYISGRRDVLMGFCYLIAVIGTIEASRRRHDSGAQATPGGWAALAAVGAIGSVTSKEMGVTIVAIMALFLAFGGHAAFRRDAKLAEPIWQRIRQFRWLLALLAIPAGAMIVWRGLLRPVSTVADSWFGGSLVSHAATVLAVHARYLELVVFPWRLAGDYAPPVIEVAESLLDPAALMGALWISALITAMVFAYRKDWLKMSYGLAWYLVTMLPVSHIIPHHELAAEHYLYIPLVGLALSVAALGQRAWNARDVEHPRLLRRTVVLVVLVGLSLLGTRTFLRAFDYRSEIAHATQTVRHFPTSVRGRARLGIALLNDDQFDAARPHLEYVLGTSFQGSARLDVLRELGRAFVMRGEHAKAQRLLNEYLTVRPDDLEALANLSKVYFETGELAQAHRLNQRLVEVAPTSAEHRYKLALTSWMLGDKLTARAHASRALQVEPDHIDALLLAANLWVTEDPRKAGQLLRRAQDALRQSPEPNHVQRNQLLRKLRERLDYAQHERSD</sequence>
<feature type="transmembrane region" description="Helical" evidence="4">
    <location>
        <begin position="215"/>
        <end position="233"/>
    </location>
</feature>
<evidence type="ECO:0000256" key="4">
    <source>
        <dbReference type="SAM" id="Phobius"/>
    </source>
</evidence>
<keyword evidence="6" id="KW-1185">Reference proteome</keyword>
<accession>A0A4Y6PNP0</accession>
<keyword evidence="2 3" id="KW-0802">TPR repeat</keyword>
<feature type="transmembrane region" description="Helical" evidence="4">
    <location>
        <begin position="155"/>
        <end position="171"/>
    </location>
</feature>
<dbReference type="OrthoDB" id="5395044at2"/>
<feature type="transmembrane region" description="Helical" evidence="4">
    <location>
        <begin position="98"/>
        <end position="120"/>
    </location>
</feature>
<evidence type="ECO:0000256" key="3">
    <source>
        <dbReference type="PROSITE-ProRule" id="PRU00339"/>
    </source>
</evidence>
<evidence type="ECO:0000313" key="6">
    <source>
        <dbReference type="Proteomes" id="UP000315995"/>
    </source>
</evidence>
<feature type="repeat" description="TPR" evidence="3">
    <location>
        <begin position="457"/>
        <end position="490"/>
    </location>
</feature>
<keyword evidence="4" id="KW-0472">Membrane</keyword>
<dbReference type="Pfam" id="PF14559">
    <property type="entry name" value="TPR_19"/>
    <property type="match status" value="1"/>
</dbReference>
<feature type="transmembrane region" description="Helical" evidence="4">
    <location>
        <begin position="126"/>
        <end position="143"/>
    </location>
</feature>
<dbReference type="SUPFAM" id="SSF48452">
    <property type="entry name" value="TPR-like"/>
    <property type="match status" value="1"/>
</dbReference>
<feature type="repeat" description="TPR" evidence="3">
    <location>
        <begin position="491"/>
        <end position="524"/>
    </location>
</feature>
<keyword evidence="4" id="KW-1133">Transmembrane helix</keyword>
<accession>A0A5B8Y5V1</accession>
<dbReference type="Gene3D" id="1.25.40.10">
    <property type="entry name" value="Tetratricopeptide repeat domain"/>
    <property type="match status" value="1"/>
</dbReference>
<protein>
    <submittedName>
        <fullName evidence="5">Tetratricopeptide repeat protein</fullName>
    </submittedName>
</protein>
<feature type="transmembrane region" description="Helical" evidence="4">
    <location>
        <begin position="344"/>
        <end position="363"/>
    </location>
</feature>
<evidence type="ECO:0000313" key="5">
    <source>
        <dbReference type="EMBL" id="QDG49938.1"/>
    </source>
</evidence>
<organism evidence="5 6">
    <name type="scientific">Persicimonas caeni</name>
    <dbReference type="NCBI Taxonomy" id="2292766"/>
    <lineage>
        <taxon>Bacteria</taxon>
        <taxon>Deltaproteobacteria</taxon>
        <taxon>Bradymonadales</taxon>
        <taxon>Bradymonadaceae</taxon>
        <taxon>Persicimonas</taxon>
    </lineage>
</organism>
<dbReference type="InterPro" id="IPR011990">
    <property type="entry name" value="TPR-like_helical_dom_sf"/>
</dbReference>
<feature type="transmembrane region" description="Helical" evidence="4">
    <location>
        <begin position="177"/>
        <end position="195"/>
    </location>
</feature>
<dbReference type="PANTHER" id="PTHR44227">
    <property type="match status" value="1"/>
</dbReference>
<reference evidence="5 6" key="1">
    <citation type="submission" date="2019-06" db="EMBL/GenBank/DDBJ databases">
        <title>Persicimonas caeni gen. nov., sp. nov., a predatory bacterium isolated from solar saltern.</title>
        <authorList>
            <person name="Wang S."/>
        </authorList>
    </citation>
    <scope>NUCLEOTIDE SEQUENCE [LARGE SCALE GENOMIC DNA]</scope>
    <source>
        <strain evidence="5 6">YN101</strain>
    </source>
</reference>
<dbReference type="PROSITE" id="PS50005">
    <property type="entry name" value="TPR"/>
    <property type="match status" value="2"/>
</dbReference>
<dbReference type="AlphaFoldDB" id="A0A4Y6PNP0"/>
<evidence type="ECO:0000256" key="2">
    <source>
        <dbReference type="ARBA" id="ARBA00022803"/>
    </source>
</evidence>
<feature type="transmembrane region" description="Helical" evidence="4">
    <location>
        <begin position="291"/>
        <end position="309"/>
    </location>
</feature>
<dbReference type="PANTHER" id="PTHR44227:SF3">
    <property type="entry name" value="PROTEIN O-MANNOSYL-TRANSFERASE TMTC4"/>
    <property type="match status" value="1"/>
</dbReference>